<name>A0ABS0NZ39_9BRAD</name>
<organism evidence="1 2">
    <name type="scientific">Bradyrhizobium diversitatis</name>
    <dbReference type="NCBI Taxonomy" id="2755406"/>
    <lineage>
        <taxon>Bacteria</taxon>
        <taxon>Pseudomonadati</taxon>
        <taxon>Pseudomonadota</taxon>
        <taxon>Alphaproteobacteria</taxon>
        <taxon>Hyphomicrobiales</taxon>
        <taxon>Nitrobacteraceae</taxon>
        <taxon>Bradyrhizobium</taxon>
    </lineage>
</organism>
<sequence>MSDKFLNLSNSERREALGVAASNSGRPAHLLEKDVWVVWCLNALFSSPLGEHLVFKGGTSLSKVYGAIRRFSEDVDLTYDIRAIAPDLVKTSESNPVPQTRSQGKKWSDQVRERLPVWVKQEALAVINQCLENDNLTAKAEADGDKIFVRYAPLETGNGYVSSAVMLEFGARSTGEPSALRDVVCDAAQYLETVDFPTARPKTMKAERTFWEKATAIHVFCVQGKLRGERFARHWYDLVRLDDAGIADAALKDRKLAETVAEHKTWFFSEKDRAGTTIDYHKVVNGALRLVPKGETRAVLERDYQHMVEDGLLLDEPQTFGALMQRCAEIESRANKPA</sequence>
<dbReference type="GO" id="GO:0016740">
    <property type="term" value="F:transferase activity"/>
    <property type="evidence" value="ECO:0007669"/>
    <property type="project" value="UniProtKB-KW"/>
</dbReference>
<evidence type="ECO:0000313" key="2">
    <source>
        <dbReference type="Proteomes" id="UP001194539"/>
    </source>
</evidence>
<proteinExistence type="predicted"/>
<dbReference type="RefSeq" id="WP_197965650.1">
    <property type="nucleotide sequence ID" value="NZ_JACEGD010000007.1"/>
</dbReference>
<comment type="caution">
    <text evidence="1">The sequence shown here is derived from an EMBL/GenBank/DDBJ whole genome shotgun (WGS) entry which is preliminary data.</text>
</comment>
<dbReference type="Gene3D" id="3.10.450.620">
    <property type="entry name" value="JHP933, nucleotidyltransferase-like core domain"/>
    <property type="match status" value="1"/>
</dbReference>
<accession>A0ABS0NZ39</accession>
<keyword evidence="2" id="KW-1185">Reference proteome</keyword>
<dbReference type="Pfam" id="PF08843">
    <property type="entry name" value="AbiEii"/>
    <property type="match status" value="1"/>
</dbReference>
<protein>
    <submittedName>
        <fullName evidence="1">Nucleotidyl transferase AbiEii/AbiGii toxin family protein</fullName>
    </submittedName>
</protein>
<keyword evidence="1" id="KW-0808">Transferase</keyword>
<dbReference type="EMBL" id="JACEGD010000007">
    <property type="protein sequence ID" value="MBH5386261.1"/>
    <property type="molecule type" value="Genomic_DNA"/>
</dbReference>
<dbReference type="InterPro" id="IPR014942">
    <property type="entry name" value="AbiEii"/>
</dbReference>
<reference evidence="1 2" key="1">
    <citation type="submission" date="2020-07" db="EMBL/GenBank/DDBJ databases">
        <title>Bradyrhizobium diversity isolated from nodules of indigenous legumes of Western Australia.</title>
        <authorList>
            <person name="Klepa M.S."/>
        </authorList>
    </citation>
    <scope>NUCLEOTIDE SEQUENCE [LARGE SCALE GENOMIC DNA]</scope>
    <source>
        <strain evidence="1 2">CNPSo 4019</strain>
    </source>
</reference>
<dbReference type="Proteomes" id="UP001194539">
    <property type="component" value="Unassembled WGS sequence"/>
</dbReference>
<evidence type="ECO:0000313" key="1">
    <source>
        <dbReference type="EMBL" id="MBH5386261.1"/>
    </source>
</evidence>
<gene>
    <name evidence="1" type="ORF">H1B27_08165</name>
</gene>